<dbReference type="SFLD" id="SFLDG01082">
    <property type="entry name" value="B12-binding_domain_containing"/>
    <property type="match status" value="1"/>
</dbReference>
<dbReference type="GO" id="GO:0003824">
    <property type="term" value="F:catalytic activity"/>
    <property type="evidence" value="ECO:0007669"/>
    <property type="project" value="InterPro"/>
</dbReference>
<dbReference type="InterPro" id="IPR006638">
    <property type="entry name" value="Elp3/MiaA/NifB-like_rSAM"/>
</dbReference>
<dbReference type="SFLD" id="SFLDS00029">
    <property type="entry name" value="Radical_SAM"/>
    <property type="match status" value="1"/>
</dbReference>
<dbReference type="Pfam" id="PF04055">
    <property type="entry name" value="Radical_SAM"/>
    <property type="match status" value="1"/>
</dbReference>
<keyword evidence="2" id="KW-0949">S-adenosyl-L-methionine</keyword>
<dbReference type="PANTHER" id="PTHR43409:SF7">
    <property type="entry name" value="BLL1977 PROTEIN"/>
    <property type="match status" value="1"/>
</dbReference>
<proteinExistence type="predicted"/>
<evidence type="ECO:0000256" key="3">
    <source>
        <dbReference type="ARBA" id="ARBA00022723"/>
    </source>
</evidence>
<feature type="domain" description="Radical SAM core" evidence="6">
    <location>
        <begin position="263"/>
        <end position="514"/>
    </location>
</feature>
<dbReference type="AlphaFoldDB" id="A0A7T5RJS4"/>
<reference evidence="7 8" key="1">
    <citation type="submission" date="2020-07" db="EMBL/GenBank/DDBJ databases">
        <title>Huge and variable diversity of episymbiotic CPR bacteria and DPANN archaea in groundwater ecosystems.</title>
        <authorList>
            <person name="He C.Y."/>
            <person name="Keren R."/>
            <person name="Whittaker M."/>
            <person name="Farag I.F."/>
            <person name="Doudna J."/>
            <person name="Cate J.H.D."/>
            <person name="Banfield J.F."/>
        </authorList>
    </citation>
    <scope>NUCLEOTIDE SEQUENCE [LARGE SCALE GENOMIC DNA]</scope>
    <source>
        <strain evidence="7">NC_groundwater_541_Ag_S-0.1um_46_50</strain>
    </source>
</reference>
<dbReference type="InterPro" id="IPR023404">
    <property type="entry name" value="rSAM_horseshoe"/>
</dbReference>
<gene>
    <name evidence="7" type="ORF">HYW89_00570</name>
</gene>
<evidence type="ECO:0000256" key="5">
    <source>
        <dbReference type="ARBA" id="ARBA00023014"/>
    </source>
</evidence>
<dbReference type="SUPFAM" id="SSF102114">
    <property type="entry name" value="Radical SAM enzymes"/>
    <property type="match status" value="1"/>
</dbReference>
<protein>
    <submittedName>
        <fullName evidence="7">Radical SAM protein</fullName>
    </submittedName>
</protein>
<evidence type="ECO:0000313" key="7">
    <source>
        <dbReference type="EMBL" id="QQG45417.1"/>
    </source>
</evidence>
<evidence type="ECO:0000313" key="8">
    <source>
        <dbReference type="Proteomes" id="UP000595618"/>
    </source>
</evidence>
<keyword evidence="4" id="KW-0408">Iron</keyword>
<dbReference type="GO" id="GO:0051536">
    <property type="term" value="F:iron-sulfur cluster binding"/>
    <property type="evidence" value="ECO:0007669"/>
    <property type="project" value="UniProtKB-KW"/>
</dbReference>
<keyword evidence="3" id="KW-0479">Metal-binding</keyword>
<organism evidence="7 8">
    <name type="scientific">Candidatus Sungiibacteriota bacterium</name>
    <dbReference type="NCBI Taxonomy" id="2750080"/>
    <lineage>
        <taxon>Bacteria</taxon>
        <taxon>Candidatus Sungiibacteriota</taxon>
    </lineage>
</organism>
<dbReference type="Gene3D" id="3.80.30.20">
    <property type="entry name" value="tm_1862 like domain"/>
    <property type="match status" value="1"/>
</dbReference>
<dbReference type="GO" id="GO:0046872">
    <property type="term" value="F:metal ion binding"/>
    <property type="evidence" value="ECO:0007669"/>
    <property type="project" value="UniProtKB-KW"/>
</dbReference>
<accession>A0A7T5RJS4</accession>
<dbReference type="PANTHER" id="PTHR43409">
    <property type="entry name" value="ANAEROBIC MAGNESIUM-PROTOPORPHYRIN IX MONOMETHYL ESTER CYCLASE-RELATED"/>
    <property type="match status" value="1"/>
</dbReference>
<dbReference type="EMBL" id="CP066690">
    <property type="protein sequence ID" value="QQG45417.1"/>
    <property type="molecule type" value="Genomic_DNA"/>
</dbReference>
<dbReference type="InterPro" id="IPR007197">
    <property type="entry name" value="rSAM"/>
</dbReference>
<name>A0A7T5RJS4_9BACT</name>
<keyword evidence="5" id="KW-0411">Iron-sulfur</keyword>
<dbReference type="SMART" id="SM00729">
    <property type="entry name" value="Elp3"/>
    <property type="match status" value="1"/>
</dbReference>
<dbReference type="Proteomes" id="UP000595618">
    <property type="component" value="Chromosome"/>
</dbReference>
<dbReference type="InterPro" id="IPR058240">
    <property type="entry name" value="rSAM_sf"/>
</dbReference>
<evidence type="ECO:0000256" key="2">
    <source>
        <dbReference type="ARBA" id="ARBA00022691"/>
    </source>
</evidence>
<dbReference type="GO" id="GO:0005829">
    <property type="term" value="C:cytosol"/>
    <property type="evidence" value="ECO:0007669"/>
    <property type="project" value="TreeGrafter"/>
</dbReference>
<evidence type="ECO:0000256" key="4">
    <source>
        <dbReference type="ARBA" id="ARBA00023004"/>
    </source>
</evidence>
<evidence type="ECO:0000256" key="1">
    <source>
        <dbReference type="ARBA" id="ARBA00001966"/>
    </source>
</evidence>
<dbReference type="InterPro" id="IPR051198">
    <property type="entry name" value="BchE-like"/>
</dbReference>
<dbReference type="PROSITE" id="PS51918">
    <property type="entry name" value="RADICAL_SAM"/>
    <property type="match status" value="1"/>
</dbReference>
<comment type="cofactor">
    <cofactor evidence="1">
        <name>[4Fe-4S] cluster</name>
        <dbReference type="ChEBI" id="CHEBI:49883"/>
    </cofactor>
</comment>
<evidence type="ECO:0000259" key="6">
    <source>
        <dbReference type="PROSITE" id="PS51918"/>
    </source>
</evidence>
<sequence>MSIPVRGFRPRHPADVVGDIQPNEFRGLKVTFVNMPLRETAKPHVPPEGPLILAAILRLYGAIPTIIDLNAYRICDEEAGRQGLVNGRHLTFEEAEDLLRLHFNQQGEQDIVAFSGMITTLRWQEKVAKMIRRLQPDCFLVTGNGLATELKAGLFNWMPELDAIAHSEGDDVMIVMARDVKRIKELGMERAARSGNLSPYYTGEMGGRHRFLYAGDRPKNLDAVPFGALDLLESDPYGRNLLEIYITNPVWGLAANNSSATAFTMERSLTTVSSRGCPYACAFCYRGAQGERNYGMRSVNHIARQIREFMDRYNIDFVGFPDDNFAISKPRCADFPRVFAEYGIRIRWGTHTRLDEADQRIIPMSESGCIYIGFGAESASAHVLGLMNKGGFILKNGLTPMRVRGREWQFPTTMINGIRNCRDVGIHANCTWIMAYPGETLEDLKTSVAFILWQEELMTEGLIPGTPEYEMAKATVNRKMFTATSYPGTAMFSDPAARALLSQNFGVSFDASGEPICDEAFHHYVVELDDATKVLHNKDGEPLNFGAMPMDQFLEAREYVDRGEIERILEM</sequence>